<dbReference type="EMBL" id="JAXAVX010000001">
    <property type="protein sequence ID" value="MDX8150873.1"/>
    <property type="molecule type" value="Genomic_DNA"/>
</dbReference>
<keyword evidence="1" id="KW-1133">Transmembrane helix</keyword>
<proteinExistence type="predicted"/>
<organism evidence="2 3">
    <name type="scientific">Patulibacter brassicae</name>
    <dbReference type="NCBI Taxonomy" id="1705717"/>
    <lineage>
        <taxon>Bacteria</taxon>
        <taxon>Bacillati</taxon>
        <taxon>Actinomycetota</taxon>
        <taxon>Thermoleophilia</taxon>
        <taxon>Solirubrobacterales</taxon>
        <taxon>Patulibacteraceae</taxon>
        <taxon>Patulibacter</taxon>
    </lineage>
</organism>
<evidence type="ECO:0000256" key="1">
    <source>
        <dbReference type="SAM" id="Phobius"/>
    </source>
</evidence>
<evidence type="ECO:0000313" key="3">
    <source>
        <dbReference type="Proteomes" id="UP001277761"/>
    </source>
</evidence>
<keyword evidence="3" id="KW-1185">Reference proteome</keyword>
<feature type="transmembrane region" description="Helical" evidence="1">
    <location>
        <begin position="6"/>
        <end position="31"/>
    </location>
</feature>
<dbReference type="Proteomes" id="UP001277761">
    <property type="component" value="Unassembled WGS sequence"/>
</dbReference>
<evidence type="ECO:0008006" key="4">
    <source>
        <dbReference type="Google" id="ProtNLM"/>
    </source>
</evidence>
<evidence type="ECO:0000313" key="2">
    <source>
        <dbReference type="EMBL" id="MDX8150873.1"/>
    </source>
</evidence>
<accession>A0ABU4VIY0</accession>
<keyword evidence="1" id="KW-0472">Membrane</keyword>
<reference evidence="2 3" key="1">
    <citation type="submission" date="2023-11" db="EMBL/GenBank/DDBJ databases">
        <authorList>
            <person name="Xu M."/>
            <person name="Jiang T."/>
        </authorList>
    </citation>
    <scope>NUCLEOTIDE SEQUENCE [LARGE SCALE GENOMIC DNA]</scope>
    <source>
        <strain evidence="2 3">SD</strain>
    </source>
</reference>
<comment type="caution">
    <text evidence="2">The sequence shown here is derived from an EMBL/GenBank/DDBJ whole genome shotgun (WGS) entry which is preliminary data.</text>
</comment>
<name>A0ABU4VIY0_9ACTN</name>
<sequence>MTAPAAVSFLVVSTALVALGFGALFLLGLLWPGNGSAQLDWKPTRSAEQAAVDEIEDLQQMLNATNERRRRRGAPDLTEASLEQQVVADRIELRRRIEAERRTDA</sequence>
<protein>
    <recommendedName>
        <fullName evidence="4">C-type cytochrome biogenesis protein CcmI</fullName>
    </recommendedName>
</protein>
<gene>
    <name evidence="2" type="ORF">SK069_04650</name>
</gene>
<dbReference type="RefSeq" id="WP_319953015.1">
    <property type="nucleotide sequence ID" value="NZ_JAXAVX010000001.1"/>
</dbReference>
<keyword evidence="1" id="KW-0812">Transmembrane</keyword>